<dbReference type="PROSITE" id="PS51464">
    <property type="entry name" value="SIS"/>
    <property type="match status" value="1"/>
</dbReference>
<feature type="region of interest" description="Disordered" evidence="1">
    <location>
        <begin position="23"/>
        <end position="71"/>
    </location>
</feature>
<evidence type="ECO:0000313" key="4">
    <source>
        <dbReference type="Proteomes" id="UP001201980"/>
    </source>
</evidence>
<dbReference type="PANTHER" id="PTHR38418:SF2">
    <property type="entry name" value="SUGAR ISOMERASE, KPSF_GUTQ (AFU_ORTHOLOGUE AFUA_6G08860)"/>
    <property type="match status" value="1"/>
</dbReference>
<gene>
    <name evidence="3" type="ORF">MKZ38_002939</name>
</gene>
<dbReference type="PANTHER" id="PTHR38418">
    <property type="entry name" value="SUGAR ISOMERASE, KPSF/GUTQ (AFU_ORTHOLOGUE AFUA_6G08860)"/>
    <property type="match status" value="1"/>
</dbReference>
<evidence type="ECO:0000313" key="3">
    <source>
        <dbReference type="EMBL" id="KAJ2899624.1"/>
    </source>
</evidence>
<dbReference type="GO" id="GO:0097367">
    <property type="term" value="F:carbohydrate derivative binding"/>
    <property type="evidence" value="ECO:0007669"/>
    <property type="project" value="InterPro"/>
</dbReference>
<evidence type="ECO:0000259" key="2">
    <source>
        <dbReference type="PROSITE" id="PS51464"/>
    </source>
</evidence>
<dbReference type="InterPro" id="IPR035474">
    <property type="entry name" value="SIS_Kpsf"/>
</dbReference>
<dbReference type="SUPFAM" id="SSF53697">
    <property type="entry name" value="SIS domain"/>
    <property type="match status" value="1"/>
</dbReference>
<feature type="compositionally biased region" description="Pro residues" evidence="1">
    <location>
        <begin position="27"/>
        <end position="37"/>
    </location>
</feature>
<comment type="caution">
    <text evidence="3">The sequence shown here is derived from an EMBL/GenBank/DDBJ whole genome shotgun (WGS) entry which is preliminary data.</text>
</comment>
<feature type="region of interest" description="Disordered" evidence="1">
    <location>
        <begin position="281"/>
        <end position="302"/>
    </location>
</feature>
<dbReference type="InterPro" id="IPR046348">
    <property type="entry name" value="SIS_dom_sf"/>
</dbReference>
<feature type="domain" description="SIS" evidence="2">
    <location>
        <begin position="112"/>
        <end position="264"/>
    </location>
</feature>
<name>A0AAD5RUW3_9PEZI</name>
<dbReference type="InterPro" id="IPR001347">
    <property type="entry name" value="SIS_dom"/>
</dbReference>
<dbReference type="Gene3D" id="3.40.50.10490">
    <property type="entry name" value="Glucose-6-phosphate isomerase like protein, domain 1"/>
    <property type="match status" value="1"/>
</dbReference>
<dbReference type="CDD" id="cd05014">
    <property type="entry name" value="SIS_Kpsf"/>
    <property type="match status" value="1"/>
</dbReference>
<accession>A0AAD5RUW3</accession>
<dbReference type="EMBL" id="JAKWBI020000192">
    <property type="protein sequence ID" value="KAJ2899624.1"/>
    <property type="molecule type" value="Genomic_DNA"/>
</dbReference>
<proteinExistence type="predicted"/>
<evidence type="ECO:0000256" key="1">
    <source>
        <dbReference type="SAM" id="MobiDB-lite"/>
    </source>
</evidence>
<dbReference type="AlphaFoldDB" id="A0AAD5RUW3"/>
<protein>
    <submittedName>
        <fullName evidence="3">Sis domain-containing protein</fullName>
    </submittedName>
</protein>
<keyword evidence="4" id="KW-1185">Reference proteome</keyword>
<dbReference type="Pfam" id="PF01380">
    <property type="entry name" value="SIS"/>
    <property type="match status" value="1"/>
</dbReference>
<reference evidence="3" key="1">
    <citation type="submission" date="2022-07" db="EMBL/GenBank/DDBJ databases">
        <title>Draft genome sequence of Zalerion maritima ATCC 34329, a (micro)plastics degrading marine fungus.</title>
        <authorList>
            <person name="Paco A."/>
            <person name="Goncalves M.F.M."/>
            <person name="Rocha-Santos T.A.P."/>
            <person name="Alves A."/>
        </authorList>
    </citation>
    <scope>NUCLEOTIDE SEQUENCE</scope>
    <source>
        <strain evidence="3">ATCC 34329</strain>
    </source>
</reference>
<organism evidence="3 4">
    <name type="scientific">Zalerion maritima</name>
    <dbReference type="NCBI Taxonomy" id="339359"/>
    <lineage>
        <taxon>Eukaryota</taxon>
        <taxon>Fungi</taxon>
        <taxon>Dikarya</taxon>
        <taxon>Ascomycota</taxon>
        <taxon>Pezizomycotina</taxon>
        <taxon>Sordariomycetes</taxon>
        <taxon>Lulworthiomycetidae</taxon>
        <taxon>Lulworthiales</taxon>
        <taxon>Lulworthiaceae</taxon>
        <taxon>Zalerion</taxon>
    </lineage>
</organism>
<sequence length="446" mass="46803">MAQGINADHRVVQTSAVFLLGCGNRPEVPPPSPPSPLSPRSEASEGCEPVDEFDLEPRSSLESSSNEPADVNFEEGRTSGAVHVLQTEATALQRVATLYETNKIAREGFSRAVGAITRHGGEQGKLVVIGVGKSGHIGKKIVATFNSLAVHATFLHPTEALHGDLGTIGKHDTILFITFSGKTQELLSVLPHINPELPQIILTSHTRPEDCEIMRQRSSIILLPAPIHEPEALSFGVCAPTTSTTVALAVGDALAVVASQELHSCVATVFAKNHPGGAIGAANSSLNRRPGGSHTDPAPARTQPSVVVDIATPMTDIAVLDDGDCGTEIEHSCAEVLRSGYGSKDGWVRVGDRIAAPKRIRKLGSLDLTKGAGEVDGLLVERKDMVALSAKTELRRAKDMVVGLMQGGEEEAVGGEVGCNEESVVAVVEDGKIVGVLEVETLLGAL</sequence>
<dbReference type="Proteomes" id="UP001201980">
    <property type="component" value="Unassembled WGS sequence"/>
</dbReference>
<dbReference type="GO" id="GO:1901135">
    <property type="term" value="P:carbohydrate derivative metabolic process"/>
    <property type="evidence" value="ECO:0007669"/>
    <property type="project" value="InterPro"/>
</dbReference>